<dbReference type="PANTHER" id="PTHR21646:SF86">
    <property type="entry name" value="UBIQUITIN CARBOXYL-TERMINAL HYDROLASE"/>
    <property type="match status" value="1"/>
</dbReference>
<keyword evidence="16" id="KW-0788">Thiol protease</keyword>
<dbReference type="InterPro" id="IPR038765">
    <property type="entry name" value="Papain-like_cys_pep_sf"/>
</dbReference>
<comment type="similarity">
    <text evidence="4">Belongs to the peptidase C19 family. USP20/USP33 subfamily.</text>
</comment>
<keyword evidence="6" id="KW-0254">Endocytosis</keyword>
<keyword evidence="14" id="KW-0206">Cytoskeleton</keyword>
<gene>
    <name evidence="21" type="ORF">NMOB1V02_LOCUS167</name>
</gene>
<evidence type="ECO:0000256" key="17">
    <source>
        <dbReference type="SAM" id="MobiDB-lite"/>
    </source>
</evidence>
<proteinExistence type="inferred from homology"/>
<dbReference type="EC" id="3.4.19.12" evidence="16"/>
<feature type="domain" description="UBP-type" evidence="19">
    <location>
        <begin position="9"/>
        <end position="116"/>
    </location>
</feature>
<dbReference type="GO" id="GO:0016579">
    <property type="term" value="P:protein deubiquitination"/>
    <property type="evidence" value="ECO:0007669"/>
    <property type="project" value="InterPro"/>
</dbReference>
<dbReference type="GO" id="GO:0006508">
    <property type="term" value="P:proteolysis"/>
    <property type="evidence" value="ECO:0007669"/>
    <property type="project" value="UniProtKB-KW"/>
</dbReference>
<dbReference type="PANTHER" id="PTHR21646">
    <property type="entry name" value="UBIQUITIN CARBOXYL-TERMINAL HYDROLASE"/>
    <property type="match status" value="1"/>
</dbReference>
<evidence type="ECO:0000256" key="3">
    <source>
        <dbReference type="ARBA" id="ARBA00004556"/>
    </source>
</evidence>
<accession>A0A7R9BBU5</accession>
<keyword evidence="9" id="KW-0677">Repeat</keyword>
<dbReference type="EMBL" id="CAJPEX010000011">
    <property type="protein sequence ID" value="CAG0912375.1"/>
    <property type="molecule type" value="Genomic_DNA"/>
</dbReference>
<dbReference type="Proteomes" id="UP000678499">
    <property type="component" value="Unassembled WGS sequence"/>
</dbReference>
<dbReference type="AlphaFoldDB" id="A0A7R9BBU5"/>
<keyword evidence="13" id="KW-0862">Zinc</keyword>
<dbReference type="EMBL" id="OA882048">
    <property type="protein sequence ID" value="CAD7272223.1"/>
    <property type="molecule type" value="Genomic_DNA"/>
</dbReference>
<dbReference type="Gene3D" id="3.30.2230.10">
    <property type="entry name" value="DUSP-like"/>
    <property type="match status" value="2"/>
</dbReference>
<dbReference type="InterPro" id="IPR013083">
    <property type="entry name" value="Znf_RING/FYVE/PHD"/>
</dbReference>
<dbReference type="GO" id="GO:0004843">
    <property type="term" value="F:cysteine-type deubiquitinase activity"/>
    <property type="evidence" value="ECO:0007669"/>
    <property type="project" value="UniProtKB-UniRule"/>
</dbReference>
<dbReference type="FunFam" id="3.30.2230.10:FF:000001">
    <property type="entry name" value="Ubiquitinyl hydrolase 1"/>
    <property type="match status" value="1"/>
</dbReference>
<evidence type="ECO:0000256" key="14">
    <source>
        <dbReference type="ARBA" id="ARBA00023212"/>
    </source>
</evidence>
<evidence type="ECO:0000256" key="8">
    <source>
        <dbReference type="ARBA" id="ARBA00022723"/>
    </source>
</evidence>
<feature type="domain" description="DUSP" evidence="20">
    <location>
        <begin position="775"/>
        <end position="868"/>
    </location>
</feature>
<evidence type="ECO:0000256" key="15">
    <source>
        <dbReference type="PROSITE-ProRule" id="PRU00502"/>
    </source>
</evidence>
<keyword evidence="5" id="KW-0963">Cytoplasm</keyword>
<evidence type="ECO:0000259" key="20">
    <source>
        <dbReference type="PROSITE" id="PS51283"/>
    </source>
</evidence>
<dbReference type="PROSITE" id="PS00972">
    <property type="entry name" value="USP_1"/>
    <property type="match status" value="1"/>
</dbReference>
<evidence type="ECO:0000256" key="2">
    <source>
        <dbReference type="ARBA" id="ARBA00004300"/>
    </source>
</evidence>
<evidence type="ECO:0000313" key="22">
    <source>
        <dbReference type="Proteomes" id="UP000678499"/>
    </source>
</evidence>
<evidence type="ECO:0000256" key="13">
    <source>
        <dbReference type="ARBA" id="ARBA00022833"/>
    </source>
</evidence>
<evidence type="ECO:0000256" key="16">
    <source>
        <dbReference type="RuleBase" id="RU366025"/>
    </source>
</evidence>
<feature type="compositionally biased region" description="Low complexity" evidence="17">
    <location>
        <begin position="419"/>
        <end position="429"/>
    </location>
</feature>
<dbReference type="InterPro" id="IPR028889">
    <property type="entry name" value="USP"/>
</dbReference>
<evidence type="ECO:0000313" key="21">
    <source>
        <dbReference type="EMBL" id="CAD7272223.1"/>
    </source>
</evidence>
<dbReference type="SUPFAM" id="SSF57850">
    <property type="entry name" value="RING/U-box"/>
    <property type="match status" value="1"/>
</dbReference>
<dbReference type="GO" id="GO:0006897">
    <property type="term" value="P:endocytosis"/>
    <property type="evidence" value="ECO:0007669"/>
    <property type="project" value="UniProtKB-KW"/>
</dbReference>
<organism evidence="21">
    <name type="scientific">Notodromas monacha</name>
    <dbReference type="NCBI Taxonomy" id="399045"/>
    <lineage>
        <taxon>Eukaryota</taxon>
        <taxon>Metazoa</taxon>
        <taxon>Ecdysozoa</taxon>
        <taxon>Arthropoda</taxon>
        <taxon>Crustacea</taxon>
        <taxon>Oligostraca</taxon>
        <taxon>Ostracoda</taxon>
        <taxon>Podocopa</taxon>
        <taxon>Podocopida</taxon>
        <taxon>Cypridocopina</taxon>
        <taxon>Cypridoidea</taxon>
        <taxon>Cyprididae</taxon>
        <taxon>Notodromas</taxon>
    </lineage>
</organism>
<feature type="domain" description="DUSP" evidence="20">
    <location>
        <begin position="878"/>
        <end position="982"/>
    </location>
</feature>
<keyword evidence="12 16" id="KW-0378">Hydrolase</keyword>
<feature type="compositionally biased region" description="Acidic residues" evidence="17">
    <location>
        <begin position="378"/>
        <end position="391"/>
    </location>
</feature>
<dbReference type="Pfam" id="PF02148">
    <property type="entry name" value="zf-UBP"/>
    <property type="match status" value="1"/>
</dbReference>
<name>A0A7R9BBU5_9CRUS</name>
<dbReference type="InterPro" id="IPR050185">
    <property type="entry name" value="Ub_carboxyl-term_hydrolase"/>
</dbReference>
<evidence type="ECO:0000256" key="6">
    <source>
        <dbReference type="ARBA" id="ARBA00022583"/>
    </source>
</evidence>
<dbReference type="Gene3D" id="3.30.40.10">
    <property type="entry name" value="Zinc/RING finger domain, C3HC4 (zinc finger)"/>
    <property type="match status" value="1"/>
</dbReference>
<feature type="compositionally biased region" description="Basic residues" evidence="17">
    <location>
        <begin position="489"/>
        <end position="499"/>
    </location>
</feature>
<reference evidence="21" key="1">
    <citation type="submission" date="2020-11" db="EMBL/GenBank/DDBJ databases">
        <authorList>
            <person name="Tran Van P."/>
        </authorList>
    </citation>
    <scope>NUCLEOTIDE SEQUENCE</scope>
</reference>
<feature type="domain" description="USP" evidence="18">
    <location>
        <begin position="217"/>
        <end position="772"/>
    </location>
</feature>
<evidence type="ECO:0000259" key="18">
    <source>
        <dbReference type="PROSITE" id="PS50235"/>
    </source>
</evidence>
<dbReference type="InterPro" id="IPR006615">
    <property type="entry name" value="Pept_C19_DUSP"/>
</dbReference>
<protein>
    <recommendedName>
        <fullName evidence="16">Ubiquitin carboxyl-terminal hydrolase</fullName>
        <ecNumber evidence="16">3.4.19.12</ecNumber>
    </recommendedName>
</protein>
<dbReference type="Pfam" id="PF00443">
    <property type="entry name" value="UCH"/>
    <property type="match status" value="1"/>
</dbReference>
<comment type="catalytic activity">
    <reaction evidence="1 16">
        <text>Thiol-dependent hydrolysis of ester, thioester, amide, peptide and isopeptide bonds formed by the C-terminal Gly of ubiquitin (a 76-residue protein attached to proteins as an intracellular targeting signal).</text>
        <dbReference type="EC" id="3.4.19.12"/>
    </reaction>
</comment>
<dbReference type="GO" id="GO:0048471">
    <property type="term" value="C:perinuclear region of cytoplasm"/>
    <property type="evidence" value="ECO:0007669"/>
    <property type="project" value="UniProtKB-SubCell"/>
</dbReference>
<dbReference type="GO" id="GO:0005813">
    <property type="term" value="C:centrosome"/>
    <property type="evidence" value="ECO:0007669"/>
    <property type="project" value="UniProtKB-SubCell"/>
</dbReference>
<evidence type="ECO:0000256" key="1">
    <source>
        <dbReference type="ARBA" id="ARBA00000707"/>
    </source>
</evidence>
<evidence type="ECO:0000256" key="5">
    <source>
        <dbReference type="ARBA" id="ARBA00022490"/>
    </source>
</evidence>
<dbReference type="Gene3D" id="3.90.70.10">
    <property type="entry name" value="Cysteine proteinases"/>
    <property type="match status" value="2"/>
</dbReference>
<dbReference type="PROSITE" id="PS50271">
    <property type="entry name" value="ZF_UBP"/>
    <property type="match status" value="1"/>
</dbReference>
<keyword evidence="8" id="KW-0479">Metal-binding</keyword>
<keyword evidence="22" id="KW-1185">Reference proteome</keyword>
<dbReference type="OrthoDB" id="73004at2759"/>
<dbReference type="SMART" id="SM00695">
    <property type="entry name" value="DUSP"/>
    <property type="match status" value="2"/>
</dbReference>
<dbReference type="InterPro" id="IPR018200">
    <property type="entry name" value="USP_CS"/>
</dbReference>
<dbReference type="GO" id="GO:0008270">
    <property type="term" value="F:zinc ion binding"/>
    <property type="evidence" value="ECO:0007669"/>
    <property type="project" value="UniProtKB-KW"/>
</dbReference>
<comment type="subcellular location">
    <subcellularLocation>
        <location evidence="2">Cytoplasm</location>
        <location evidence="2">Cytoskeleton</location>
        <location evidence="2">Microtubule organizing center</location>
        <location evidence="2">Centrosome</location>
    </subcellularLocation>
    <subcellularLocation>
        <location evidence="3">Cytoplasm</location>
        <location evidence="3">Perinuclear region</location>
    </subcellularLocation>
</comment>
<feature type="region of interest" description="Disordered" evidence="17">
    <location>
        <begin position="372"/>
        <end position="508"/>
    </location>
</feature>
<evidence type="ECO:0000256" key="4">
    <source>
        <dbReference type="ARBA" id="ARBA00008269"/>
    </source>
</evidence>
<dbReference type="InterPro" id="IPR001607">
    <property type="entry name" value="Znf_UBP"/>
</dbReference>
<sequence length="994" mass="111765">MTMYRAPDSCCPHVTRSVGDVGQLVLNEQTLELLKCGVCGRSEKALWLCLYPMCFAVGCGKKGDDHSSAHYLENELHCVQLSLSTWRLWCHACDSEVFSTSNDPPLAFPVPCKSRKRQKRDSVVPSTAAKKCEQVSEHGITSSSSSVSWDSGISSGHRSLKVPLWPVGAAPATEDVMAYDFFETEDWSEDDDKDDGTPMLFPQMGLQRKLGPRRGLVGFANLGNTCYLNAALQTLCHVQPLVDFFIHCRKNLSMAAEERLNAPSVGRSGGRNVGFEHTGAGDERMTSNDPQIALAFRKILDSMYENVTVDYVAPWGVLRGIRMVNPTFRGYHQQDSQEFMRCFMDQLHEETKYLVIRDARGFQDFVEAAAENGGAGDETCDAVSEEEAYEDVQERESTKSDDEPEVNGDDERGYETCDSGLSNSTSSEESPNHGMAERTRSARKKQRYPSIHLPSSPTDGDFHSGRHARFGELPAGSVPEGNPQGYERRRARPCSKPRYRQADADDASEHRATINKSYKSVVSSVFDGKLISSVQCLTCAQVSSTLETFQDLSLPIPGGESLQRLRSAGSKTSMSTSSLGPMCESAAFSSTVPLSDQLDARASVPGWISWFCGWLKSWLWGPTVSLHDCLAAFFSADELKGDNMYSCNTCKKLRNGMKVSRVLELPEVMCIHLKRFRHEYLGSSKISTRVSFPLECIDMGPYLHKDCKSRVTKYRLVGVICHIGNSLGGGHYVSYCSTAARKWFEFDDRIVTRVTPEIVANTEAYVLLYQKDDPMAWLKRERILQEFSRSLNDMDFMHYYVSKEWLVRFNTCSEPGPIDNSDFLCPHGSVWPHRAAFVQELCVEIPQNVWEELHKSFGGGTACNRLQICRVCEDWQEKIFTRQAAELQRYQELYEEFQECDSSVYAISLPWFRQWQAFVKGRMFDIPGAIDNKQISKTVAGRQKSQLRHSFKSDFVEVSEDMWNWFRNVYGGGPAVLLKEIRKESIASGFPKGF</sequence>
<dbReference type="InterPro" id="IPR035927">
    <property type="entry name" value="DUSP-like_sf"/>
</dbReference>
<dbReference type="PROSITE" id="PS51283">
    <property type="entry name" value="DUSP"/>
    <property type="match status" value="2"/>
</dbReference>
<dbReference type="SMART" id="SM00290">
    <property type="entry name" value="ZnF_UBP"/>
    <property type="match status" value="1"/>
</dbReference>
<dbReference type="PROSITE" id="PS50235">
    <property type="entry name" value="USP_3"/>
    <property type="match status" value="1"/>
</dbReference>
<evidence type="ECO:0000259" key="19">
    <source>
        <dbReference type="PROSITE" id="PS50271"/>
    </source>
</evidence>
<feature type="compositionally biased region" description="Basic and acidic residues" evidence="17">
    <location>
        <begin position="392"/>
        <end position="401"/>
    </location>
</feature>
<dbReference type="SUPFAM" id="SSF143791">
    <property type="entry name" value="DUSP-like"/>
    <property type="match status" value="2"/>
</dbReference>
<keyword evidence="10 15" id="KW-0863">Zinc-finger</keyword>
<dbReference type="SUPFAM" id="SSF54001">
    <property type="entry name" value="Cysteine proteinases"/>
    <property type="match status" value="1"/>
</dbReference>
<evidence type="ECO:0000256" key="9">
    <source>
        <dbReference type="ARBA" id="ARBA00022737"/>
    </source>
</evidence>
<evidence type="ECO:0000256" key="12">
    <source>
        <dbReference type="ARBA" id="ARBA00022801"/>
    </source>
</evidence>
<evidence type="ECO:0000256" key="10">
    <source>
        <dbReference type="ARBA" id="ARBA00022771"/>
    </source>
</evidence>
<evidence type="ECO:0000256" key="7">
    <source>
        <dbReference type="ARBA" id="ARBA00022670"/>
    </source>
</evidence>
<keyword evidence="7 16" id="KW-0645">Protease</keyword>
<dbReference type="InterPro" id="IPR001394">
    <property type="entry name" value="Peptidase_C19_UCH"/>
</dbReference>
<dbReference type="Pfam" id="PF06337">
    <property type="entry name" value="DUSP"/>
    <property type="match status" value="2"/>
</dbReference>
<evidence type="ECO:0000256" key="11">
    <source>
        <dbReference type="ARBA" id="ARBA00022786"/>
    </source>
</evidence>
<dbReference type="PROSITE" id="PS00973">
    <property type="entry name" value="USP_2"/>
    <property type="match status" value="1"/>
</dbReference>
<keyword evidence="11 16" id="KW-0833">Ubl conjugation pathway</keyword>
<dbReference type="CDD" id="cd02674">
    <property type="entry name" value="Peptidase_C19R"/>
    <property type="match status" value="1"/>
</dbReference>